<evidence type="ECO:0000259" key="7">
    <source>
        <dbReference type="Pfam" id="PF08281"/>
    </source>
</evidence>
<evidence type="ECO:0000313" key="9">
    <source>
        <dbReference type="Proteomes" id="UP000722989"/>
    </source>
</evidence>
<dbReference type="Gene3D" id="1.10.10.10">
    <property type="entry name" value="Winged helix-like DNA-binding domain superfamily/Winged helix DNA-binding domain"/>
    <property type="match status" value="1"/>
</dbReference>
<feature type="domain" description="RNA polymerase sigma-70 region 2" evidence="6">
    <location>
        <begin position="13"/>
        <end position="76"/>
    </location>
</feature>
<feature type="domain" description="RNA polymerase sigma factor 70 region 4 type 2" evidence="7">
    <location>
        <begin position="108"/>
        <end position="160"/>
    </location>
</feature>
<protein>
    <submittedName>
        <fullName evidence="8">SigE family RNA polymerase sigma factor</fullName>
    </submittedName>
</protein>
<sequence length="175" mass="19367">MRASADDEYVEYVTARLPDLRRLGALLCGDGHRADDLVQQTITKLYVGWARIRTVDNLDSYVRTMLTNTFLSERRSPWARVRLFSKGPDPEVAPSPPGSYPAAVEEREVVAAALAKLPCRQRAVLVLRFMCDLSVAEVAATLRCSEGTVKSHTHRGLAALRQLLDTPAFTPCGRV</sequence>
<dbReference type="InterPro" id="IPR014284">
    <property type="entry name" value="RNA_pol_sigma-70_dom"/>
</dbReference>
<dbReference type="InterPro" id="IPR013324">
    <property type="entry name" value="RNA_pol_sigma_r3/r4-like"/>
</dbReference>
<accession>A0ABX0XZ26</accession>
<dbReference type="Pfam" id="PF04542">
    <property type="entry name" value="Sigma70_r2"/>
    <property type="match status" value="1"/>
</dbReference>
<dbReference type="InterPro" id="IPR013249">
    <property type="entry name" value="RNA_pol_sigma70_r4_t2"/>
</dbReference>
<keyword evidence="5" id="KW-0804">Transcription</keyword>
<comment type="similarity">
    <text evidence="1">Belongs to the sigma-70 factor family. ECF subfamily.</text>
</comment>
<dbReference type="PANTHER" id="PTHR43133:SF50">
    <property type="entry name" value="ECF RNA POLYMERASE SIGMA FACTOR SIGM"/>
    <property type="match status" value="1"/>
</dbReference>
<keyword evidence="4" id="KW-0238">DNA-binding</keyword>
<dbReference type="SUPFAM" id="SSF88946">
    <property type="entry name" value="Sigma2 domain of RNA polymerase sigma factors"/>
    <property type="match status" value="1"/>
</dbReference>
<evidence type="ECO:0000256" key="3">
    <source>
        <dbReference type="ARBA" id="ARBA00023082"/>
    </source>
</evidence>
<dbReference type="InterPro" id="IPR014325">
    <property type="entry name" value="RNA_pol_sigma-E_actinobac"/>
</dbReference>
<dbReference type="RefSeq" id="WP_167925517.1">
    <property type="nucleotide sequence ID" value="NZ_JAATVY010000007.1"/>
</dbReference>
<evidence type="ECO:0000256" key="5">
    <source>
        <dbReference type="ARBA" id="ARBA00023163"/>
    </source>
</evidence>
<dbReference type="Pfam" id="PF08281">
    <property type="entry name" value="Sigma70_r4_2"/>
    <property type="match status" value="1"/>
</dbReference>
<dbReference type="EMBL" id="JAATVY010000007">
    <property type="protein sequence ID" value="NJC70615.1"/>
    <property type="molecule type" value="Genomic_DNA"/>
</dbReference>
<organism evidence="8 9">
    <name type="scientific">Planosporangium thailandense</name>
    <dbReference type="NCBI Taxonomy" id="765197"/>
    <lineage>
        <taxon>Bacteria</taxon>
        <taxon>Bacillati</taxon>
        <taxon>Actinomycetota</taxon>
        <taxon>Actinomycetes</taxon>
        <taxon>Micromonosporales</taxon>
        <taxon>Micromonosporaceae</taxon>
        <taxon>Planosporangium</taxon>
    </lineage>
</organism>
<dbReference type="InterPro" id="IPR013325">
    <property type="entry name" value="RNA_pol_sigma_r2"/>
</dbReference>
<dbReference type="NCBIfam" id="TIGR02937">
    <property type="entry name" value="sigma70-ECF"/>
    <property type="match status" value="1"/>
</dbReference>
<evidence type="ECO:0000256" key="4">
    <source>
        <dbReference type="ARBA" id="ARBA00023125"/>
    </source>
</evidence>
<dbReference type="Gene3D" id="1.10.1740.10">
    <property type="match status" value="1"/>
</dbReference>
<dbReference type="InterPro" id="IPR007627">
    <property type="entry name" value="RNA_pol_sigma70_r2"/>
</dbReference>
<dbReference type="InterPro" id="IPR039425">
    <property type="entry name" value="RNA_pol_sigma-70-like"/>
</dbReference>
<comment type="caution">
    <text evidence="8">The sequence shown here is derived from an EMBL/GenBank/DDBJ whole genome shotgun (WGS) entry which is preliminary data.</text>
</comment>
<dbReference type="PANTHER" id="PTHR43133">
    <property type="entry name" value="RNA POLYMERASE ECF-TYPE SIGMA FACTO"/>
    <property type="match status" value="1"/>
</dbReference>
<dbReference type="InterPro" id="IPR036388">
    <property type="entry name" value="WH-like_DNA-bd_sf"/>
</dbReference>
<keyword evidence="9" id="KW-1185">Reference proteome</keyword>
<dbReference type="NCBIfam" id="TIGR02983">
    <property type="entry name" value="SigE-fam_strep"/>
    <property type="match status" value="1"/>
</dbReference>
<evidence type="ECO:0000313" key="8">
    <source>
        <dbReference type="EMBL" id="NJC70615.1"/>
    </source>
</evidence>
<name>A0ABX0XZ26_9ACTN</name>
<evidence type="ECO:0000256" key="1">
    <source>
        <dbReference type="ARBA" id="ARBA00010641"/>
    </source>
</evidence>
<dbReference type="CDD" id="cd06171">
    <property type="entry name" value="Sigma70_r4"/>
    <property type="match status" value="1"/>
</dbReference>
<reference evidence="8 9" key="1">
    <citation type="submission" date="2020-03" db="EMBL/GenBank/DDBJ databases">
        <title>WGS of the type strain of Planosporangium spp.</title>
        <authorList>
            <person name="Thawai C."/>
        </authorList>
    </citation>
    <scope>NUCLEOTIDE SEQUENCE [LARGE SCALE GENOMIC DNA]</scope>
    <source>
        <strain evidence="8 9">TBRC 5610</strain>
    </source>
</reference>
<dbReference type="SUPFAM" id="SSF88659">
    <property type="entry name" value="Sigma3 and sigma4 domains of RNA polymerase sigma factors"/>
    <property type="match status" value="1"/>
</dbReference>
<evidence type="ECO:0000256" key="2">
    <source>
        <dbReference type="ARBA" id="ARBA00023015"/>
    </source>
</evidence>
<gene>
    <name evidence="8" type="ORF">HC031_12950</name>
</gene>
<evidence type="ECO:0000259" key="6">
    <source>
        <dbReference type="Pfam" id="PF04542"/>
    </source>
</evidence>
<keyword evidence="3" id="KW-0731">Sigma factor</keyword>
<keyword evidence="2" id="KW-0805">Transcription regulation</keyword>
<dbReference type="Proteomes" id="UP000722989">
    <property type="component" value="Unassembled WGS sequence"/>
</dbReference>
<proteinExistence type="inferred from homology"/>